<dbReference type="InterPro" id="IPR010090">
    <property type="entry name" value="Phage_tape_meas"/>
</dbReference>
<dbReference type="Pfam" id="PF10145">
    <property type="entry name" value="PhageMin_Tail"/>
    <property type="match status" value="1"/>
</dbReference>
<accession>A0ABQ1WDH9</accession>
<dbReference type="NCBIfam" id="TIGR01760">
    <property type="entry name" value="tape_meas_TP901"/>
    <property type="match status" value="1"/>
</dbReference>
<name>A0ABQ1WDH9_9FLAO</name>
<comment type="caution">
    <text evidence="4">The sequence shown here is derived from an EMBL/GenBank/DDBJ whole genome shotgun (WGS) entry which is preliminary data.</text>
</comment>
<dbReference type="PANTHER" id="PTHR37813:SF1">
    <property type="entry name" value="FELS-2 PROPHAGE PROTEIN"/>
    <property type="match status" value="1"/>
</dbReference>
<keyword evidence="1" id="KW-1188">Viral release from host cell</keyword>
<gene>
    <name evidence="4" type="ORF">GCM10011532_04460</name>
</gene>
<feature type="domain" description="Phage tail tape measure protein" evidence="3">
    <location>
        <begin position="106"/>
        <end position="277"/>
    </location>
</feature>
<proteinExistence type="predicted"/>
<sequence length="1325" mass="144367">MSVRGDNSLFFATGLQNDQLKAGAAEATGIVQGLANTIGKINPFAILVTGSVTAFATIAKSAYDMMRDFEQAMKEVETISKATQDNFKGISKEVFALSEISPDAPVELAKAYYQIVSAGYDGAKGLKLLETATKAATAGVTDTKTAADGITTVLNAFKISAEEADRVADIMFNTVKLGKTTFEELSSQLSQVAPLAAASGFSFEEVAAAVASLTKQGVPTAQAMTQIRSAIEATTEVLGDGAAKSLTLQNAFQAIYDKAGGSQNELKKLTGRMEAMNAILAITGPNAKGAASDLEAMGNAAGSAEEAFNRMAGSNVNEWQILRNRIKATTEELGNAAIELSSKFAGFFNDMLADGDKLRKNFDQQRIEIFKLEGALQSVNEDTDEFKVIRKQIIDQFPDFVSGIDLEKASTEDLLGVLQQVNDAYLQRFKFAKRQDEIKKELEKQGNIEINIEDAQQKFDQRLAEVRKIAEDRGIDLKIDYSLDEKGIFKQVTNQLEKAELISTKGYQGAATAIQETYNFLLASTRAIGEQTVKLREQEGVVENLIDKNRDLNLRDLKTQEGRNEALKQINESLKQSELQRFVGSGIKEIDEAISKRTKIIEQFNEIKVAKNIESLAPFLKSENEEIKNLAEERKRFLNTGFTGGGGNGNNSLDDFKEELKKAKEEYKAYEAVINQIGEGAAKEQFEKLLQYGDNYQQFLKGKLDNTTSYAKQQIIALEAEAENFTLNRPELEAVSSVNPGTVNFDFEIDQTSINAIQNQIGELNKKIRAALTDEERDSLRERLKYWEDRLDIAEGGVDSETALYQDIYRNLSDLTYEGIRDYIKYWKARLAEAEKGSKTEQEILGRISSAQGKLLDRIIGDAVQQLEAVSGIFREAGNEMAADMVDGLSSAANQLGNAFKAIESGSTYDAVAAGLGAAIELTGMLVSASAQRKKADQDYYNAVIAQQKEYNRLLNEELRTREGANENVFTTDYENRIKQGVEAYSDAQSSYMESLRALSEGVVQAGVRDEANIGNILSGAGSGAALGAAVGSIIPGLGTLIGGAVGAVGGALAGLFGGRTNEPQWVSLLQEYPELIQQAEDGQLQLNEALAETLLNQDLVKEGTRTLIEDTLAWQEAMEAAKEQIRDVISDLAGGLGDNLRNSLVGAFQAGQDAAIAMGDTVSNVLQDILSQLIFDKIFSDQFKRLEDEMAASFDVGGDRNWQDDFARFFEGAQGLTEDFNSQLEAARNTAMSNGFDIFGPEAGTDRNGLAGGISSITEDTAGAIEGYMNAVRIDVRQGLEVAIQSGVYLSEIAQNTRYNRYLESIDGRMATIENGILEFQSRN</sequence>
<evidence type="ECO:0000256" key="1">
    <source>
        <dbReference type="ARBA" id="ARBA00022612"/>
    </source>
</evidence>
<protein>
    <recommendedName>
        <fullName evidence="3">Phage tail tape measure protein domain-containing protein</fullName>
    </recommendedName>
</protein>
<evidence type="ECO:0000259" key="3">
    <source>
        <dbReference type="Pfam" id="PF10145"/>
    </source>
</evidence>
<feature type="coiled-coil region" evidence="2">
    <location>
        <begin position="535"/>
        <end position="577"/>
    </location>
</feature>
<dbReference type="RefSeq" id="WP_011710285.1">
    <property type="nucleotide sequence ID" value="NZ_BMIX01000001.1"/>
</dbReference>
<keyword evidence="2" id="KW-0175">Coiled coil</keyword>
<evidence type="ECO:0000256" key="2">
    <source>
        <dbReference type="SAM" id="Coils"/>
    </source>
</evidence>
<feature type="coiled-coil region" evidence="2">
    <location>
        <begin position="620"/>
        <end position="680"/>
    </location>
</feature>
<evidence type="ECO:0000313" key="5">
    <source>
        <dbReference type="Proteomes" id="UP000605733"/>
    </source>
</evidence>
<dbReference type="Proteomes" id="UP000605733">
    <property type="component" value="Unassembled WGS sequence"/>
</dbReference>
<dbReference type="PANTHER" id="PTHR37813">
    <property type="entry name" value="FELS-2 PROPHAGE PROTEIN"/>
    <property type="match status" value="1"/>
</dbReference>
<dbReference type="EMBL" id="BMIX01000001">
    <property type="protein sequence ID" value="GGG24329.1"/>
    <property type="molecule type" value="Genomic_DNA"/>
</dbReference>
<reference evidence="5" key="1">
    <citation type="journal article" date="2019" name="Int. J. Syst. Evol. Microbiol.">
        <title>The Global Catalogue of Microorganisms (GCM) 10K type strain sequencing project: providing services to taxonomists for standard genome sequencing and annotation.</title>
        <authorList>
            <consortium name="The Broad Institute Genomics Platform"/>
            <consortium name="The Broad Institute Genome Sequencing Center for Infectious Disease"/>
            <person name="Wu L."/>
            <person name="Ma J."/>
        </authorList>
    </citation>
    <scope>NUCLEOTIDE SEQUENCE [LARGE SCALE GENOMIC DNA]</scope>
    <source>
        <strain evidence="5">CGMCC 1.15422</strain>
    </source>
</reference>
<evidence type="ECO:0000313" key="4">
    <source>
        <dbReference type="EMBL" id="GGG24329.1"/>
    </source>
</evidence>
<organism evidence="4 5">
    <name type="scientific">Christiangramia forsetii</name>
    <dbReference type="NCBI Taxonomy" id="411153"/>
    <lineage>
        <taxon>Bacteria</taxon>
        <taxon>Pseudomonadati</taxon>
        <taxon>Bacteroidota</taxon>
        <taxon>Flavobacteriia</taxon>
        <taxon>Flavobacteriales</taxon>
        <taxon>Flavobacteriaceae</taxon>
        <taxon>Christiangramia</taxon>
    </lineage>
</organism>
<keyword evidence="5" id="KW-1185">Reference proteome</keyword>